<dbReference type="InterPro" id="IPR027417">
    <property type="entry name" value="P-loop_NTPase"/>
</dbReference>
<name>A0ABU4CD75_RHOJO</name>
<dbReference type="SUPFAM" id="SSF52540">
    <property type="entry name" value="P-loop containing nucleoside triphosphate hydrolases"/>
    <property type="match status" value="1"/>
</dbReference>
<accession>A0ABU4CD75</accession>
<feature type="compositionally biased region" description="Low complexity" evidence="1">
    <location>
        <begin position="1128"/>
        <end position="1142"/>
    </location>
</feature>
<feature type="region of interest" description="Disordered" evidence="1">
    <location>
        <begin position="1103"/>
        <end position="1145"/>
    </location>
</feature>
<dbReference type="InterPro" id="IPR058037">
    <property type="entry name" value="BREX_BrxC_helical"/>
</dbReference>
<evidence type="ECO:0000259" key="2">
    <source>
        <dbReference type="Pfam" id="PF25792"/>
    </source>
</evidence>
<reference evidence="4 5" key="1">
    <citation type="submission" date="2023-10" db="EMBL/GenBank/DDBJ databases">
        <title>Development of a sustainable strategy for remediation of hydrocarbon-contaminated territories based on the waste exchange concept.</title>
        <authorList>
            <person name="Krivoruchko A."/>
        </authorList>
    </citation>
    <scope>NUCLEOTIDE SEQUENCE [LARGE SCALE GENOMIC DNA]</scope>
    <source>
        <strain evidence="4 5">IEGM 60</strain>
    </source>
</reference>
<protein>
    <submittedName>
        <fullName evidence="4">BREX system P-loop protein BrxC</fullName>
    </submittedName>
</protein>
<dbReference type="RefSeq" id="WP_317568535.1">
    <property type="nucleotide sequence ID" value="NZ_JAWLKA010000006.1"/>
</dbReference>
<feature type="domain" description="Probable ATP-binding protein BrxC 4th six-stranded beta-sheet" evidence="3">
    <location>
        <begin position="563"/>
        <end position="728"/>
    </location>
</feature>
<evidence type="ECO:0000313" key="5">
    <source>
        <dbReference type="Proteomes" id="UP001185737"/>
    </source>
</evidence>
<evidence type="ECO:0000313" key="4">
    <source>
        <dbReference type="EMBL" id="MDV6281503.1"/>
    </source>
</evidence>
<dbReference type="NCBIfam" id="NF033441">
    <property type="entry name" value="BREX_BrxC"/>
    <property type="match status" value="1"/>
</dbReference>
<comment type="caution">
    <text evidence="4">The sequence shown here is derived from an EMBL/GenBank/DDBJ whole genome shotgun (WGS) entry which is preliminary data.</text>
</comment>
<feature type="domain" description="Probable ATP-binding protein BrxC alpha-helical" evidence="2">
    <location>
        <begin position="865"/>
        <end position="978"/>
    </location>
</feature>
<dbReference type="InterPro" id="IPR047679">
    <property type="entry name" value="BREX_BrxC"/>
</dbReference>
<proteinExistence type="predicted"/>
<dbReference type="InterPro" id="IPR058036">
    <property type="entry name" value="BREX_BrxC_4th"/>
</dbReference>
<evidence type="ECO:0000256" key="1">
    <source>
        <dbReference type="SAM" id="MobiDB-lite"/>
    </source>
</evidence>
<sequence length="1189" mass="131355">MHIEQILAKDIDRPLDGVVKASSSAQLETEVREYVVTDEVAKHLTDLLEAYTHIGDPESNGVWIAGFFGSGKSHLLKMLAYLLGDVTGAGIARADVVQAFLDKVPAHEAILKGALERSAAIPSRSLLFNIDEKVDKNEKNQPDALLKVFVQVFYEAAGFFGKTPYIARFERDLAREGVFDRFKESFAGIYGKPWEEGRELAVFAEPAVEKAYAEATGTTIEKPLTAYRENYSVSIEDFAGEVAQWLDAQPEPRSRVGFFVDEIGQFIGQDTKLMLSLQTIAESLFTKCGGRAWVMVTSQEVMDSIIGDRTKEQQQDFSKIQARFAVQVKLDSKNVREVVSKRLLEKTESGVTRLGSVYASNEDRFRSLFSFQDQRTYKNYATVDDFVGTYPFVDYQFELFHDAMRGLSDFNAFTGRHASVGERSLLGVTKDIGSAMKASDVGALATFDMFFDGIEKSVNASVKQNVSTAARNLEGPDRDLALRVLKALLMTKYIEQFEATPQSLSVLLTPAIETNVAALHEDIERALRLLESNTYVQRTGSTYAYLTNEEQDVERAIKNHERNDSAIRKLLNEEIVNASGVGAKVRHDATGVDLGLERMLDGERQGRSEEMSVRFVTPYSGHPLEDVKHHSMGHAGAVFVVLDLNQRTRDDIDLYVRTRDYVQLQMKSALPESRRRILDSHQRANVERQREVLGEIRKAVGAADLVHNGSVLDIGGGSAKDRVQAALQVAIEARYTRINEARGISTIKETDLARILRDEATLDLGVSSTLDTLANSIVVSVRNAKVRQTSSNVGSLVEDFAGPPFGWSMTTVLAAIAHGTKVGSVRLKLDSRVLVRTEIAEELRNTKKHRLIGVEEIVEQDPAKVRKLQSFLGDYRDTSETPSTPELLISRVRAALGEDVAELDDWAKLPYPFGDAVAHAATAIRAAVGHDEDWYLDGFLAESDDLLDLKEDVLDPIRGFLRGQQRGIVDDARKFLQSRGAEVDAVDSADLDALRTALDSATFYRNVPQIKQLHLRLVERLDAAVDSDRDTLRSLIEERLELLLREQAFRDATESAQEQARGRLRVVLDGLGAHTTRGQVALAKTSFNTAYQSAIEVLINSPATEEADESGDKQGGGDTSTHNGDDGGTTTQKEGTTPKTPTRATVRLNAVTVQGAPAMLTNSEQVDQYLQQLRSSLLAAIEDGKTVVL</sequence>
<dbReference type="EMBL" id="JAWLKA010000006">
    <property type="protein sequence ID" value="MDV6281503.1"/>
    <property type="molecule type" value="Genomic_DNA"/>
</dbReference>
<dbReference type="Pfam" id="PF25792">
    <property type="entry name" value="BREX_BrxC_helical"/>
    <property type="match status" value="1"/>
</dbReference>
<dbReference type="Pfam" id="PF25796">
    <property type="entry name" value="BREX_BrxC_4th"/>
    <property type="match status" value="1"/>
</dbReference>
<dbReference type="Proteomes" id="UP001185737">
    <property type="component" value="Unassembled WGS sequence"/>
</dbReference>
<evidence type="ECO:0000259" key="3">
    <source>
        <dbReference type="Pfam" id="PF25796"/>
    </source>
</evidence>
<gene>
    <name evidence="4" type="primary">brxC</name>
    <name evidence="4" type="ORF">R3Q59_13370</name>
</gene>
<keyword evidence="5" id="KW-1185">Reference proteome</keyword>
<organism evidence="4 5">
    <name type="scientific">Rhodococcus jostii</name>
    <dbReference type="NCBI Taxonomy" id="132919"/>
    <lineage>
        <taxon>Bacteria</taxon>
        <taxon>Bacillati</taxon>
        <taxon>Actinomycetota</taxon>
        <taxon>Actinomycetes</taxon>
        <taxon>Mycobacteriales</taxon>
        <taxon>Nocardiaceae</taxon>
        <taxon>Rhodococcus</taxon>
    </lineage>
</organism>